<keyword evidence="3" id="KW-1185">Reference proteome</keyword>
<reference evidence="2 3" key="1">
    <citation type="submission" date="2021-01" db="EMBL/GenBank/DDBJ databases">
        <title>Streptomyces acididurans sp. nov., isolated from a peat swamp forest soil.</title>
        <authorList>
            <person name="Chantavorakit T."/>
            <person name="Duangmal K."/>
        </authorList>
    </citation>
    <scope>NUCLEOTIDE SEQUENCE [LARGE SCALE GENOMIC DNA]</scope>
    <source>
        <strain evidence="2 3">KK5PA1</strain>
    </source>
</reference>
<keyword evidence="1" id="KW-1133">Transmembrane helix</keyword>
<dbReference type="Pfam" id="PF19621">
    <property type="entry name" value="DUF6126"/>
    <property type="match status" value="1"/>
</dbReference>
<dbReference type="InterPro" id="IPR046129">
    <property type="entry name" value="DUF6126"/>
</dbReference>
<dbReference type="RefSeq" id="WP_205359493.1">
    <property type="nucleotide sequence ID" value="NZ_JADKYB010000013.1"/>
</dbReference>
<comment type="caution">
    <text evidence="2">The sequence shown here is derived from an EMBL/GenBank/DDBJ whole genome shotgun (WGS) entry which is preliminary data.</text>
</comment>
<evidence type="ECO:0000313" key="2">
    <source>
        <dbReference type="EMBL" id="MBM9507643.1"/>
    </source>
</evidence>
<accession>A0ABS2TWC4</accession>
<evidence type="ECO:0000256" key="1">
    <source>
        <dbReference type="SAM" id="Phobius"/>
    </source>
</evidence>
<organism evidence="2 3">
    <name type="scientific">Actinacidiphila acididurans</name>
    <dbReference type="NCBI Taxonomy" id="2784346"/>
    <lineage>
        <taxon>Bacteria</taxon>
        <taxon>Bacillati</taxon>
        <taxon>Actinomycetota</taxon>
        <taxon>Actinomycetes</taxon>
        <taxon>Kitasatosporales</taxon>
        <taxon>Streptomycetaceae</taxon>
        <taxon>Actinacidiphila</taxon>
    </lineage>
</organism>
<keyword evidence="1" id="KW-0472">Membrane</keyword>
<proteinExistence type="predicted"/>
<protein>
    <recommendedName>
        <fullName evidence="4">Small hydrophobic protein</fullName>
    </recommendedName>
</protein>
<dbReference type="Proteomes" id="UP000749040">
    <property type="component" value="Unassembled WGS sequence"/>
</dbReference>
<gene>
    <name evidence="2" type="ORF">ITX44_24480</name>
</gene>
<evidence type="ECO:0008006" key="4">
    <source>
        <dbReference type="Google" id="ProtNLM"/>
    </source>
</evidence>
<name>A0ABS2TWC4_9ACTN</name>
<sequence>MSDQDEPPREAPGGSERWKEKAVRMRVIFYIAGTHVLAAVLILFFWIGSHTHK</sequence>
<dbReference type="EMBL" id="JADKYB010000013">
    <property type="protein sequence ID" value="MBM9507643.1"/>
    <property type="molecule type" value="Genomic_DNA"/>
</dbReference>
<feature type="transmembrane region" description="Helical" evidence="1">
    <location>
        <begin position="27"/>
        <end position="47"/>
    </location>
</feature>
<evidence type="ECO:0000313" key="3">
    <source>
        <dbReference type="Proteomes" id="UP000749040"/>
    </source>
</evidence>
<keyword evidence="1" id="KW-0812">Transmembrane</keyword>